<dbReference type="Proteomes" id="UP000280099">
    <property type="component" value="Unassembled WGS sequence"/>
</dbReference>
<name>A0A420XI02_9PAST</name>
<evidence type="ECO:0000313" key="2">
    <source>
        <dbReference type="EMBL" id="RKR76987.1"/>
    </source>
</evidence>
<dbReference type="AlphaFoldDB" id="A0A420XI02"/>
<proteinExistence type="predicted"/>
<feature type="transmembrane region" description="Helical" evidence="1">
    <location>
        <begin position="7"/>
        <end position="26"/>
    </location>
</feature>
<sequence>MKKVWVKIFLILMLMWIFIAIFTFFWTRISWNIHHNIPFWDIDYSQLFSKDYLIFSFKMIALYTVLMFVTVYLVHRLSKKKNWR</sequence>
<dbReference type="EMBL" id="RBJC01000004">
    <property type="protein sequence ID" value="RKR76987.1"/>
    <property type="molecule type" value="Genomic_DNA"/>
</dbReference>
<evidence type="ECO:0000256" key="1">
    <source>
        <dbReference type="SAM" id="Phobius"/>
    </source>
</evidence>
<reference evidence="2 3" key="1">
    <citation type="submission" date="2018-10" db="EMBL/GenBank/DDBJ databases">
        <title>Genomic Encyclopedia of Type Strains, Phase IV (KMG-IV): sequencing the most valuable type-strain genomes for metagenomic binning, comparative biology and taxonomic classification.</title>
        <authorList>
            <person name="Goeker M."/>
        </authorList>
    </citation>
    <scope>NUCLEOTIDE SEQUENCE [LARGE SCALE GENOMIC DNA]</scope>
    <source>
        <strain evidence="2 3">DSM 23800</strain>
    </source>
</reference>
<evidence type="ECO:0000313" key="3">
    <source>
        <dbReference type="Proteomes" id="UP000280099"/>
    </source>
</evidence>
<feature type="transmembrane region" description="Helical" evidence="1">
    <location>
        <begin position="52"/>
        <end position="74"/>
    </location>
</feature>
<keyword evidence="3" id="KW-1185">Reference proteome</keyword>
<accession>A0A420XI02</accession>
<keyword evidence="1" id="KW-1133">Transmembrane helix</keyword>
<comment type="caution">
    <text evidence="2">The sequence shown here is derived from an EMBL/GenBank/DDBJ whole genome shotgun (WGS) entry which is preliminary data.</text>
</comment>
<protein>
    <submittedName>
        <fullName evidence="2">Uncharacterized protein</fullName>
    </submittedName>
</protein>
<keyword evidence="1" id="KW-0472">Membrane</keyword>
<gene>
    <name evidence="2" type="ORF">DES31_0300</name>
</gene>
<keyword evidence="1" id="KW-0812">Transmembrane</keyword>
<organism evidence="2 3">
    <name type="scientific">Otariodibacter oris</name>
    <dbReference type="NCBI Taxonomy" id="1032623"/>
    <lineage>
        <taxon>Bacteria</taxon>
        <taxon>Pseudomonadati</taxon>
        <taxon>Pseudomonadota</taxon>
        <taxon>Gammaproteobacteria</taxon>
        <taxon>Pasteurellales</taxon>
        <taxon>Pasteurellaceae</taxon>
        <taxon>Otariodibacter</taxon>
    </lineage>
</organism>